<sequence>MKKMSEKIFPKLRTKTILPPSTRYKNLVEKSKIKFDEQQFSLVKKLDTFLLDLKKHHDELKFFAWKNSPISSILQSSTSLLKSNQFVDGIYLYGSPGSGKTFLMDILYKSIPFKNKKRVHFNKFMLDIHKKLHLYKNDPNSEKSDLVHSIVDEIKQKYVLICLDEFQVTDIADAVVLKELFTNLFENGVILFATSNRAPEELYKNGLQREQIFAPFLKKLGEHCTVINLDSGIDYRLSGIRITEIYFYPITAENTKKFKSAFKKVSKGEKVSKRILKTFGRSVLVPKAVKKIAFFQFEQLCDSPLSATDFQALAENFKIIFVENLRAIKSDESDILRRLILLVDELYNAKVVLVALSQVPMERIFEVDEKERASKDEVFAWERCLSRLNEMQTKEYLDEASRDDF</sequence>
<protein>
    <recommendedName>
        <fullName evidence="6">AFG1-like ATPase</fullName>
    </recommendedName>
</protein>
<dbReference type="Gene3D" id="3.40.50.300">
    <property type="entry name" value="P-loop containing nucleotide triphosphate hydrolases"/>
    <property type="match status" value="1"/>
</dbReference>
<keyword evidence="5" id="KW-1185">Reference proteome</keyword>
<evidence type="ECO:0000313" key="5">
    <source>
        <dbReference type="Proteomes" id="UP001439008"/>
    </source>
</evidence>
<keyword evidence="3" id="KW-0067">ATP-binding</keyword>
<organism evidence="4 5">
    <name type="scientific">Bonamia ostreae</name>
    <dbReference type="NCBI Taxonomy" id="126728"/>
    <lineage>
        <taxon>Eukaryota</taxon>
        <taxon>Sar</taxon>
        <taxon>Rhizaria</taxon>
        <taxon>Endomyxa</taxon>
        <taxon>Ascetosporea</taxon>
        <taxon>Haplosporida</taxon>
        <taxon>Bonamia</taxon>
    </lineage>
</organism>
<evidence type="ECO:0000313" key="4">
    <source>
        <dbReference type="EMBL" id="MES1920786.1"/>
    </source>
</evidence>
<dbReference type="SUPFAM" id="SSF52540">
    <property type="entry name" value="P-loop containing nucleoside triphosphate hydrolases"/>
    <property type="match status" value="1"/>
</dbReference>
<comment type="similarity">
    <text evidence="1">Belongs to the AFG1 ATPase family.</text>
</comment>
<gene>
    <name evidence="4" type="ORF">MHBO_002422</name>
</gene>
<name>A0ABV2AM76_9EUKA</name>
<dbReference type="Proteomes" id="UP001439008">
    <property type="component" value="Unassembled WGS sequence"/>
</dbReference>
<evidence type="ECO:0000256" key="2">
    <source>
        <dbReference type="ARBA" id="ARBA00022741"/>
    </source>
</evidence>
<comment type="caution">
    <text evidence="4">The sequence shown here is derived from an EMBL/GenBank/DDBJ whole genome shotgun (WGS) entry which is preliminary data.</text>
</comment>
<dbReference type="PANTHER" id="PTHR12169:SF6">
    <property type="entry name" value="AFG1-LIKE ATPASE"/>
    <property type="match status" value="1"/>
</dbReference>
<keyword evidence="2" id="KW-0547">Nucleotide-binding</keyword>
<dbReference type="EMBL" id="JBDODL010000863">
    <property type="protein sequence ID" value="MES1920786.1"/>
    <property type="molecule type" value="Genomic_DNA"/>
</dbReference>
<accession>A0ABV2AM76</accession>
<evidence type="ECO:0000256" key="3">
    <source>
        <dbReference type="ARBA" id="ARBA00022840"/>
    </source>
</evidence>
<dbReference type="InterPro" id="IPR005654">
    <property type="entry name" value="ATPase_AFG1-like"/>
</dbReference>
<dbReference type="InterPro" id="IPR027417">
    <property type="entry name" value="P-loop_NTPase"/>
</dbReference>
<dbReference type="PANTHER" id="PTHR12169">
    <property type="entry name" value="ATPASE N2B"/>
    <property type="match status" value="1"/>
</dbReference>
<evidence type="ECO:0008006" key="6">
    <source>
        <dbReference type="Google" id="ProtNLM"/>
    </source>
</evidence>
<evidence type="ECO:0000256" key="1">
    <source>
        <dbReference type="ARBA" id="ARBA00010322"/>
    </source>
</evidence>
<dbReference type="NCBIfam" id="NF040713">
    <property type="entry name" value="ZapE"/>
    <property type="match status" value="1"/>
</dbReference>
<proteinExistence type="inferred from homology"/>
<dbReference type="Pfam" id="PF03969">
    <property type="entry name" value="AFG1_ATPase"/>
    <property type="match status" value="1"/>
</dbReference>
<reference evidence="4 5" key="1">
    <citation type="journal article" date="2024" name="BMC Biol.">
        <title>Comparative genomics of Ascetosporea gives new insight into the evolutionary basis for animal parasitism in Rhizaria.</title>
        <authorList>
            <person name="Hiltunen Thoren M."/>
            <person name="Onut-Brannstrom I."/>
            <person name="Alfjorden A."/>
            <person name="Peckova H."/>
            <person name="Swords F."/>
            <person name="Hooper C."/>
            <person name="Holzer A.S."/>
            <person name="Bass D."/>
            <person name="Burki F."/>
        </authorList>
    </citation>
    <scope>NUCLEOTIDE SEQUENCE [LARGE SCALE GENOMIC DNA]</scope>
    <source>
        <strain evidence="4">20-A016</strain>
    </source>
</reference>